<reference evidence="1 2" key="1">
    <citation type="submission" date="2017-05" db="EMBL/GenBank/DDBJ databases">
        <authorList>
            <person name="Song R."/>
            <person name="Chenine A.L."/>
            <person name="Ruprecht R.M."/>
        </authorList>
    </citation>
    <scope>NUCLEOTIDE SEQUENCE [LARGE SCALE GENOMIC DNA]</scope>
    <source>
        <strain evidence="1 2">CECT 8663</strain>
    </source>
</reference>
<evidence type="ECO:0000313" key="2">
    <source>
        <dbReference type="Proteomes" id="UP000220836"/>
    </source>
</evidence>
<proteinExistence type="predicted"/>
<gene>
    <name evidence="1" type="ORF">PEV8663_04093</name>
</gene>
<keyword evidence="2" id="KW-1185">Reference proteome</keyword>
<sequence>MPSVQLPAVTLNRKAWNKGRTTGQKRPLFPNLCGLSARVLKLQVIFVTLRCSTLRWTASCEAMISSHSP</sequence>
<dbReference type="EMBL" id="FXYH01000020">
    <property type="protein sequence ID" value="SMX49100.1"/>
    <property type="molecule type" value="Genomic_DNA"/>
</dbReference>
<protein>
    <submittedName>
        <fullName evidence="1">Uncharacterized protein</fullName>
    </submittedName>
</protein>
<name>A0A238L2M3_9RHOB</name>
<dbReference type="Proteomes" id="UP000220836">
    <property type="component" value="Unassembled WGS sequence"/>
</dbReference>
<evidence type="ECO:0000313" key="1">
    <source>
        <dbReference type="EMBL" id="SMX49100.1"/>
    </source>
</evidence>
<accession>A0A238L2M3</accession>
<dbReference type="AlphaFoldDB" id="A0A238L2M3"/>
<organism evidence="1 2">
    <name type="scientific">Pelagimonas varians</name>
    <dbReference type="NCBI Taxonomy" id="696760"/>
    <lineage>
        <taxon>Bacteria</taxon>
        <taxon>Pseudomonadati</taxon>
        <taxon>Pseudomonadota</taxon>
        <taxon>Alphaproteobacteria</taxon>
        <taxon>Rhodobacterales</taxon>
        <taxon>Roseobacteraceae</taxon>
        <taxon>Pelagimonas</taxon>
    </lineage>
</organism>